<dbReference type="PANTHER" id="PTHR39963">
    <property type="entry name" value="SLL0983 PROTEIN"/>
    <property type="match status" value="1"/>
</dbReference>
<dbReference type="GO" id="GO:0004808">
    <property type="term" value="F:tRNA (5-methylaminomethyl-2-thiouridylate)(34)-methyltransferase activity"/>
    <property type="evidence" value="ECO:0007669"/>
    <property type="project" value="InterPro"/>
</dbReference>
<keyword evidence="3" id="KW-1185">Reference proteome</keyword>
<dbReference type="InterPro" id="IPR047785">
    <property type="entry name" value="tRNA_MNMC2"/>
</dbReference>
<evidence type="ECO:0000259" key="1">
    <source>
        <dbReference type="Pfam" id="PF05430"/>
    </source>
</evidence>
<dbReference type="InterPro" id="IPR029063">
    <property type="entry name" value="SAM-dependent_MTases_sf"/>
</dbReference>
<evidence type="ECO:0000313" key="2">
    <source>
        <dbReference type="EMBL" id="TWU15819.1"/>
    </source>
</evidence>
<dbReference type="Gene3D" id="3.40.50.150">
    <property type="entry name" value="Vaccinia Virus protein VP39"/>
    <property type="match status" value="1"/>
</dbReference>
<dbReference type="NCBIfam" id="NF033855">
    <property type="entry name" value="tRNA_MNMC2"/>
    <property type="match status" value="1"/>
</dbReference>
<feature type="domain" description="MnmC-like methyltransferase" evidence="1">
    <location>
        <begin position="154"/>
        <end position="245"/>
    </location>
</feature>
<dbReference type="PANTHER" id="PTHR39963:SF1">
    <property type="entry name" value="MNMC-LIKE METHYLTRANSFERASE DOMAIN-CONTAINING PROTEIN"/>
    <property type="match status" value="1"/>
</dbReference>
<protein>
    <submittedName>
        <fullName evidence="2">tRNA 5-methylaminomethyl-2-thiouridine biosynthesis bifunctional protein MnmC</fullName>
    </submittedName>
</protein>
<dbReference type="AlphaFoldDB" id="A0A5C6BYZ8"/>
<name>A0A5C6BYZ8_9BACT</name>
<reference evidence="2 3" key="1">
    <citation type="journal article" date="2020" name="Antonie Van Leeuwenhoek">
        <title>Rhodopirellula heiligendammensis sp. nov., Rhodopirellula pilleata sp. nov., and Rhodopirellula solitaria sp. nov. isolated from natural or artificial marine surfaces in Northern Germany and California, USA, and emended description of the genus Rhodopirellula.</title>
        <authorList>
            <person name="Kallscheuer N."/>
            <person name="Wiegand S."/>
            <person name="Jogler M."/>
            <person name="Boedeker C."/>
            <person name="Peeters S.H."/>
            <person name="Rast P."/>
            <person name="Heuer A."/>
            <person name="Jetten M.S.M."/>
            <person name="Rohde M."/>
            <person name="Jogler C."/>
        </authorList>
    </citation>
    <scope>NUCLEOTIDE SEQUENCE [LARGE SCALE GENOMIC DNA]</scope>
    <source>
        <strain evidence="2 3">Poly21</strain>
    </source>
</reference>
<dbReference type="Pfam" id="PF05430">
    <property type="entry name" value="Methyltransf_30"/>
    <property type="match status" value="1"/>
</dbReference>
<comment type="caution">
    <text evidence="2">The sequence shown here is derived from an EMBL/GenBank/DDBJ whole genome shotgun (WGS) entry which is preliminary data.</text>
</comment>
<organism evidence="2 3">
    <name type="scientific">Allorhodopirellula heiligendammensis</name>
    <dbReference type="NCBI Taxonomy" id="2714739"/>
    <lineage>
        <taxon>Bacteria</taxon>
        <taxon>Pseudomonadati</taxon>
        <taxon>Planctomycetota</taxon>
        <taxon>Planctomycetia</taxon>
        <taxon>Pirellulales</taxon>
        <taxon>Pirellulaceae</taxon>
        <taxon>Allorhodopirellula</taxon>
    </lineage>
</organism>
<dbReference type="SUPFAM" id="SSF53335">
    <property type="entry name" value="S-adenosyl-L-methionine-dependent methyltransferases"/>
    <property type="match status" value="1"/>
</dbReference>
<dbReference type="RefSeq" id="WP_302118896.1">
    <property type="nucleotide sequence ID" value="NZ_SJPU01000002.1"/>
</dbReference>
<sequence>MRPRVLSVENAYLIETTDDGSRTLVRQDGDLSFHSGCGAAAECDHVYLHNGGFNGPELHWPQSVLEIGFGTGLAMLRTVDRVVAAGRPLRYVALENTAVPTEVLRQLDLGRGLADPSLADCFLSRWDAILQSRPVRSLPNRPYDANWRVDSDRWVQVIFAEATTWLDATRETFDAVYFDPFDPQSNPELWTEEVFNNLARCLRAGGRLVSYCVKGEIRRRMAATGFTVTRVPGPIGGKPEVLIATR</sequence>
<dbReference type="EMBL" id="SJPU01000002">
    <property type="protein sequence ID" value="TWU15819.1"/>
    <property type="molecule type" value="Genomic_DNA"/>
</dbReference>
<evidence type="ECO:0000313" key="3">
    <source>
        <dbReference type="Proteomes" id="UP000319908"/>
    </source>
</evidence>
<dbReference type="GO" id="GO:0016645">
    <property type="term" value="F:oxidoreductase activity, acting on the CH-NH group of donors"/>
    <property type="evidence" value="ECO:0007669"/>
    <property type="project" value="InterPro"/>
</dbReference>
<accession>A0A5C6BYZ8</accession>
<proteinExistence type="predicted"/>
<dbReference type="InterPro" id="IPR008471">
    <property type="entry name" value="MnmC-like_methylTransf"/>
</dbReference>
<dbReference type="Proteomes" id="UP000319908">
    <property type="component" value="Unassembled WGS sequence"/>
</dbReference>
<gene>
    <name evidence="2" type="primary">mnmC</name>
    <name evidence="2" type="ORF">Poly21_30210</name>
</gene>